<keyword evidence="4" id="KW-0460">Magnesium</keyword>
<dbReference type="PANTHER" id="PTHR31009">
    <property type="entry name" value="S-ADENOSYL-L-METHIONINE:CARBOXYL METHYLTRANSFERASE FAMILY PROTEIN"/>
    <property type="match status" value="1"/>
</dbReference>
<dbReference type="InterPro" id="IPR005299">
    <property type="entry name" value="MeTrfase_7"/>
</dbReference>
<dbReference type="AlphaFoldDB" id="A0A7J6HR57"/>
<dbReference type="Pfam" id="PF03492">
    <property type="entry name" value="Methyltransf_7"/>
    <property type="match status" value="2"/>
</dbReference>
<dbReference type="Gene3D" id="1.10.1200.270">
    <property type="entry name" value="Methyltransferase, alpha-helical capping domain"/>
    <property type="match status" value="2"/>
</dbReference>
<evidence type="ECO:0000313" key="6">
    <source>
        <dbReference type="Proteomes" id="UP000583929"/>
    </source>
</evidence>
<dbReference type="Proteomes" id="UP000583929">
    <property type="component" value="Unassembled WGS sequence"/>
</dbReference>
<keyword evidence="3" id="KW-0479">Metal-binding</keyword>
<name>A0A7J6HR57_CANSA</name>
<gene>
    <name evidence="5" type="ORF">G4B88_009055</name>
</gene>
<dbReference type="GO" id="GO:0008168">
    <property type="term" value="F:methyltransferase activity"/>
    <property type="evidence" value="ECO:0007669"/>
    <property type="project" value="UniProtKB-KW"/>
</dbReference>
<evidence type="ECO:0008006" key="7">
    <source>
        <dbReference type="Google" id="ProtNLM"/>
    </source>
</evidence>
<dbReference type="EMBL" id="JAATIQ010000034">
    <property type="protein sequence ID" value="KAF4397209.1"/>
    <property type="molecule type" value="Genomic_DNA"/>
</dbReference>
<comment type="caution">
    <text evidence="5">The sequence shown here is derived from an EMBL/GenBank/DDBJ whole genome shotgun (WGS) entry which is preliminary data.</text>
</comment>
<keyword evidence="6" id="KW-1185">Reference proteome</keyword>
<organism evidence="5 6">
    <name type="scientific">Cannabis sativa</name>
    <name type="common">Hemp</name>
    <name type="synonym">Marijuana</name>
    <dbReference type="NCBI Taxonomy" id="3483"/>
    <lineage>
        <taxon>Eukaryota</taxon>
        <taxon>Viridiplantae</taxon>
        <taxon>Streptophyta</taxon>
        <taxon>Embryophyta</taxon>
        <taxon>Tracheophyta</taxon>
        <taxon>Spermatophyta</taxon>
        <taxon>Magnoliopsida</taxon>
        <taxon>eudicotyledons</taxon>
        <taxon>Gunneridae</taxon>
        <taxon>Pentapetalae</taxon>
        <taxon>rosids</taxon>
        <taxon>fabids</taxon>
        <taxon>Rosales</taxon>
        <taxon>Cannabaceae</taxon>
        <taxon>Cannabis</taxon>
    </lineage>
</organism>
<evidence type="ECO:0000256" key="3">
    <source>
        <dbReference type="ARBA" id="ARBA00022723"/>
    </source>
</evidence>
<evidence type="ECO:0000256" key="1">
    <source>
        <dbReference type="ARBA" id="ARBA00022603"/>
    </source>
</evidence>
<evidence type="ECO:0000256" key="2">
    <source>
        <dbReference type="ARBA" id="ARBA00022679"/>
    </source>
</evidence>
<proteinExistence type="predicted"/>
<dbReference type="GO" id="GO:0046872">
    <property type="term" value="F:metal ion binding"/>
    <property type="evidence" value="ECO:0007669"/>
    <property type="project" value="UniProtKB-KW"/>
</dbReference>
<sequence>MVDLGCSVGPNTFSVMEEILQLVKQKYQQFNHQQQGLNFSSSKELEFQVFFNDQVTNDFNTLFTTLPTERHYFAAGVPGSFHDQLFPSSSLHLVHSSYALHWLSSLPKELVDENSPAFNRGRIHYSNTSDEVGKAYEAQFGKDMAKFLDARAKELVVGGLMVLTLLSVPNDFPCSQSVMYVLLELLGSSLMDLAKEGIISENQVDTFNIPLYSVLPNEMTKFIEENGCFSIERMDLMKTSMIDYSDNNGEVTQLTSAETITLHLRAILEVLLTKHFGSEIIDGIFDRFYKKVEELSDQLQPIYKEGGFQLILVLKRKYFKGCIMYMNTYFIISYFVLRGELLIIDLIKMSTNKGQDQSYPMNGGDGTFSYTKNSYIQEAAVNAAKTTIHEAIEDKLDIKELFFSNKSTNNGAIFRMADLGCSVGPNTFSSMGQILEVVKHKYLKFSTSPKTTLEFQVFFNDHVTNDFNTLFASLPVDKPYFAVGVPGSFHGRLFPNSSLHLVHSSYALLWLSQLPKELVDESSTAFNRGRIHYLNASNDVFKAYGAQFAKDMATFLDARAKELVVGGLMVLTMPFAPNGVTFSRVLMCVVFHLLGSSLMDMAKEVLVNEDQVNSFNIPVYLVSQNEMKELIEVNGCFSIEKMELTKSMFDQSQIISTQTTTMHLRAAVEVLLTKHFGSEIIDELFDRFHKKIEDISDQLQHIHKEGGFQIILVLKRK</sequence>
<dbReference type="SUPFAM" id="SSF53335">
    <property type="entry name" value="S-adenosyl-L-methionine-dependent methyltransferases"/>
    <property type="match status" value="2"/>
</dbReference>
<evidence type="ECO:0000256" key="4">
    <source>
        <dbReference type="ARBA" id="ARBA00022842"/>
    </source>
</evidence>
<evidence type="ECO:0000313" key="5">
    <source>
        <dbReference type="EMBL" id="KAF4397209.1"/>
    </source>
</evidence>
<dbReference type="InterPro" id="IPR029063">
    <property type="entry name" value="SAM-dependent_MTases_sf"/>
</dbReference>
<reference evidence="5 6" key="1">
    <citation type="journal article" date="2020" name="bioRxiv">
        <title>Sequence and annotation of 42 cannabis genomes reveals extensive copy number variation in cannabinoid synthesis and pathogen resistance genes.</title>
        <authorList>
            <person name="Mckernan K.J."/>
            <person name="Helbert Y."/>
            <person name="Kane L.T."/>
            <person name="Ebling H."/>
            <person name="Zhang L."/>
            <person name="Liu B."/>
            <person name="Eaton Z."/>
            <person name="Mclaughlin S."/>
            <person name="Kingan S."/>
            <person name="Baybayan P."/>
            <person name="Concepcion G."/>
            <person name="Jordan M."/>
            <person name="Riva A."/>
            <person name="Barbazuk W."/>
            <person name="Harkins T."/>
        </authorList>
    </citation>
    <scope>NUCLEOTIDE SEQUENCE [LARGE SCALE GENOMIC DNA]</scope>
    <source>
        <strain evidence="6">cv. Jamaican Lion 4</strain>
        <tissue evidence="5">Leaf</tissue>
    </source>
</reference>
<protein>
    <recommendedName>
        <fullName evidence="7">S-adenosylmethionine-dependent methyltransferase</fullName>
    </recommendedName>
</protein>
<dbReference type="Gene3D" id="3.40.50.150">
    <property type="entry name" value="Vaccinia Virus protein VP39"/>
    <property type="match status" value="2"/>
</dbReference>
<keyword evidence="1" id="KW-0489">Methyltransferase</keyword>
<accession>A0A7J6HR57</accession>
<keyword evidence="2" id="KW-0808">Transferase</keyword>
<dbReference type="InterPro" id="IPR042086">
    <property type="entry name" value="MeTrfase_capping"/>
</dbReference>
<dbReference type="GO" id="GO:0032259">
    <property type="term" value="P:methylation"/>
    <property type="evidence" value="ECO:0007669"/>
    <property type="project" value="UniProtKB-KW"/>
</dbReference>